<dbReference type="Proteomes" id="UP000669060">
    <property type="component" value="Unassembled WGS sequence"/>
</dbReference>
<evidence type="ECO:0000313" key="1">
    <source>
        <dbReference type="EMBL" id="MBO3276583.1"/>
    </source>
</evidence>
<comment type="caution">
    <text evidence="1">The sequence shown here is derived from an EMBL/GenBank/DDBJ whole genome shotgun (WGS) entry which is preliminary data.</text>
</comment>
<evidence type="ECO:0008006" key="3">
    <source>
        <dbReference type="Google" id="ProtNLM"/>
    </source>
</evidence>
<name>A0ABS3TTW6_9PSED</name>
<gene>
    <name evidence="1" type="ORF">JFY56_15245</name>
</gene>
<protein>
    <recommendedName>
        <fullName evidence="3">YqjK-like protein</fullName>
    </recommendedName>
</protein>
<reference evidence="1 2" key="1">
    <citation type="submission" date="2020-12" db="EMBL/GenBank/DDBJ databases">
        <title>Pseudomonas schmalbachii sp. nov. isolated from millipede gut.</title>
        <authorList>
            <person name="Shelomi M."/>
        </authorList>
    </citation>
    <scope>NUCLEOTIDE SEQUENCE [LARGE SCALE GENOMIC DNA]</scope>
    <source>
        <strain evidence="1 2">Milli4</strain>
    </source>
</reference>
<accession>A0ABS3TTW6</accession>
<dbReference type="RefSeq" id="WP_208314680.1">
    <property type="nucleotide sequence ID" value="NZ_JAELYA010000005.1"/>
</dbReference>
<keyword evidence="2" id="KW-1185">Reference proteome</keyword>
<organism evidence="1 2">
    <name type="scientific">Pseudomonas schmalbachii</name>
    <dbReference type="NCBI Taxonomy" id="2816993"/>
    <lineage>
        <taxon>Bacteria</taxon>
        <taxon>Pseudomonadati</taxon>
        <taxon>Pseudomonadota</taxon>
        <taxon>Gammaproteobacteria</taxon>
        <taxon>Pseudomonadales</taxon>
        <taxon>Pseudomonadaceae</taxon>
        <taxon>Pseudomonas</taxon>
    </lineage>
</organism>
<evidence type="ECO:0000313" key="2">
    <source>
        <dbReference type="Proteomes" id="UP000669060"/>
    </source>
</evidence>
<proteinExistence type="predicted"/>
<dbReference type="EMBL" id="JAELYA010000005">
    <property type="protein sequence ID" value="MBO3276583.1"/>
    <property type="molecule type" value="Genomic_DNA"/>
</dbReference>
<sequence length="117" mass="13197">MSERPQPVTRQPRHELRKTIIRLRLELQRQQLVHESQQVLRPLRQARNLGQSVRQQLRGNVPLWAGTGGAVLLALLAGRNRKWSRLLRLAIALAPLLFKLSTTSGTEDAPPPPGTHL</sequence>